<dbReference type="PANTHER" id="PTHR33116:SF70">
    <property type="entry name" value="NON-LTR RETROELEMENT REVERSE TRANSCRIPTASE-LIKE PROTEIN"/>
    <property type="match status" value="1"/>
</dbReference>
<evidence type="ECO:0000313" key="2">
    <source>
        <dbReference type="Proteomes" id="UP001058974"/>
    </source>
</evidence>
<protein>
    <recommendedName>
        <fullName evidence="3">Reverse transcriptase domain-containing protein</fullName>
    </recommendedName>
</protein>
<dbReference type="Proteomes" id="UP001058974">
    <property type="component" value="Chromosome 7"/>
</dbReference>
<accession>A0A9D4VVJ6</accession>
<dbReference type="EMBL" id="JAMSHJ010000007">
    <property type="protein sequence ID" value="KAI5389659.1"/>
    <property type="molecule type" value="Genomic_DNA"/>
</dbReference>
<reference evidence="1 2" key="1">
    <citation type="journal article" date="2022" name="Nat. Genet.">
        <title>Improved pea reference genome and pan-genome highlight genomic features and evolutionary characteristics.</title>
        <authorList>
            <person name="Yang T."/>
            <person name="Liu R."/>
            <person name="Luo Y."/>
            <person name="Hu S."/>
            <person name="Wang D."/>
            <person name="Wang C."/>
            <person name="Pandey M.K."/>
            <person name="Ge S."/>
            <person name="Xu Q."/>
            <person name="Li N."/>
            <person name="Li G."/>
            <person name="Huang Y."/>
            <person name="Saxena R.K."/>
            <person name="Ji Y."/>
            <person name="Li M."/>
            <person name="Yan X."/>
            <person name="He Y."/>
            <person name="Liu Y."/>
            <person name="Wang X."/>
            <person name="Xiang C."/>
            <person name="Varshney R.K."/>
            <person name="Ding H."/>
            <person name="Gao S."/>
            <person name="Zong X."/>
        </authorList>
    </citation>
    <scope>NUCLEOTIDE SEQUENCE [LARGE SCALE GENOMIC DNA]</scope>
    <source>
        <strain evidence="1 2">cv. Zhongwan 6</strain>
    </source>
</reference>
<evidence type="ECO:0000313" key="1">
    <source>
        <dbReference type="EMBL" id="KAI5389659.1"/>
    </source>
</evidence>
<evidence type="ECO:0008006" key="3">
    <source>
        <dbReference type="Google" id="ProtNLM"/>
    </source>
</evidence>
<comment type="caution">
    <text evidence="1">The sequence shown here is derived from an EMBL/GenBank/DDBJ whole genome shotgun (WGS) entry which is preliminary data.</text>
</comment>
<name>A0A9D4VVJ6_PEA</name>
<dbReference type="AlphaFoldDB" id="A0A9D4VVJ6"/>
<keyword evidence="2" id="KW-1185">Reference proteome</keyword>
<dbReference type="PANTHER" id="PTHR33116">
    <property type="entry name" value="REVERSE TRANSCRIPTASE ZINC-BINDING DOMAIN-CONTAINING PROTEIN-RELATED-RELATED"/>
    <property type="match status" value="1"/>
</dbReference>
<gene>
    <name evidence="1" type="ORF">KIW84_075088</name>
</gene>
<dbReference type="Gramene" id="Psat07G0508800-T1">
    <property type="protein sequence ID" value="KAI5389659.1"/>
    <property type="gene ID" value="KIW84_075088"/>
</dbReference>
<proteinExistence type="predicted"/>
<organism evidence="1 2">
    <name type="scientific">Pisum sativum</name>
    <name type="common">Garden pea</name>
    <name type="synonym">Lathyrus oleraceus</name>
    <dbReference type="NCBI Taxonomy" id="3888"/>
    <lineage>
        <taxon>Eukaryota</taxon>
        <taxon>Viridiplantae</taxon>
        <taxon>Streptophyta</taxon>
        <taxon>Embryophyta</taxon>
        <taxon>Tracheophyta</taxon>
        <taxon>Spermatophyta</taxon>
        <taxon>Magnoliopsida</taxon>
        <taxon>eudicotyledons</taxon>
        <taxon>Gunneridae</taxon>
        <taxon>Pentapetalae</taxon>
        <taxon>rosids</taxon>
        <taxon>fabids</taxon>
        <taxon>Fabales</taxon>
        <taxon>Fabaceae</taxon>
        <taxon>Papilionoideae</taxon>
        <taxon>50 kb inversion clade</taxon>
        <taxon>NPAAA clade</taxon>
        <taxon>Hologalegina</taxon>
        <taxon>IRL clade</taxon>
        <taxon>Fabeae</taxon>
        <taxon>Lathyrus</taxon>
    </lineage>
</organism>
<sequence length="232" mass="27010">MFADDLLLFGKATIEQIERVNEILKKFCDMPGQRINKEKTKVFFSKNTAEHTKRHLTHASGFRETRDLGKENHTSKTVTEAIPTYSMMTSTLPKASLKEIQKVQRAYIWGDSEAGKKTHTIRWDNIIQPKYMAVESWTWTENKFMEGCLDYINTLEMYKPTLNGVYQLGHITDLLDDRGEWNMEILSITFPQNIIDKGDDADIWKWNNTCVFTIFNVYDLIKCNDFDDAAED</sequence>